<dbReference type="AlphaFoldDB" id="A0A9X9WYR9"/>
<sequence length="208" mass="22520">MPLFQHDQNGITQTQQNLGINGDKACGASCILCSAAEFGTYAGQPNDSDAKDVYQRIWRGQNDESEVSKIVGILSGDFKLKAALIEDRSKTGKSGLRALSSDFDNAYLAYKSDVQGLPRDRRAATDPFTEADFDGDARLMLVVVLPNGLTHWVLARRWNGSISVMNPDGGSEDTLPGLVAWMNAPFGTTQTIGAVDYNFAGIVLRVTQ</sequence>
<comment type="caution">
    <text evidence="1">The sequence shown here is derived from an EMBL/GenBank/DDBJ whole genome shotgun (WGS) entry which is preliminary data.</text>
</comment>
<organism evidence="1 2">
    <name type="scientific">Neoroseomonas soli</name>
    <dbReference type="NCBI Taxonomy" id="1081025"/>
    <lineage>
        <taxon>Bacteria</taxon>
        <taxon>Pseudomonadati</taxon>
        <taxon>Pseudomonadota</taxon>
        <taxon>Alphaproteobacteria</taxon>
        <taxon>Acetobacterales</taxon>
        <taxon>Acetobacteraceae</taxon>
        <taxon>Neoroseomonas</taxon>
    </lineage>
</organism>
<reference evidence="1" key="1">
    <citation type="submission" date="2020-01" db="EMBL/GenBank/DDBJ databases">
        <authorList>
            <person name="Rat A."/>
        </authorList>
    </citation>
    <scope>NUCLEOTIDE SEQUENCE</scope>
    <source>
        <strain evidence="1">LMG 31231</strain>
    </source>
</reference>
<keyword evidence="2" id="KW-1185">Reference proteome</keyword>
<evidence type="ECO:0000313" key="1">
    <source>
        <dbReference type="EMBL" id="MBR0672298.1"/>
    </source>
</evidence>
<reference evidence="1" key="2">
    <citation type="journal article" date="2021" name="Syst. Appl. Microbiol.">
        <title>Roseomonas hellenica sp. nov., isolated from roots of wild-growing Alkanna tinctoria.</title>
        <authorList>
            <person name="Rat A."/>
            <person name="Naranjo H.D."/>
            <person name="Lebbe L."/>
            <person name="Cnockaert M."/>
            <person name="Krigas N."/>
            <person name="Grigoriadou K."/>
            <person name="Maloupa E."/>
            <person name="Willems A."/>
        </authorList>
    </citation>
    <scope>NUCLEOTIDE SEQUENCE</scope>
    <source>
        <strain evidence="1">LMG 31231</strain>
    </source>
</reference>
<dbReference type="RefSeq" id="WP_211862717.1">
    <property type="nucleotide sequence ID" value="NZ_JAAEDM010000037.1"/>
</dbReference>
<gene>
    <name evidence="1" type="ORF">GXW76_14035</name>
</gene>
<accession>A0A9X9WYR9</accession>
<dbReference type="Proteomes" id="UP001138751">
    <property type="component" value="Unassembled WGS sequence"/>
</dbReference>
<protein>
    <submittedName>
        <fullName evidence="1">Uncharacterized protein</fullName>
    </submittedName>
</protein>
<dbReference type="EMBL" id="JAAEDM010000037">
    <property type="protein sequence ID" value="MBR0672298.1"/>
    <property type="molecule type" value="Genomic_DNA"/>
</dbReference>
<name>A0A9X9WYR9_9PROT</name>
<evidence type="ECO:0000313" key="2">
    <source>
        <dbReference type="Proteomes" id="UP001138751"/>
    </source>
</evidence>
<proteinExistence type="predicted"/>